<dbReference type="AlphaFoldDB" id="A0A9P7GLK9"/>
<accession>A0A9P7GLK9</accession>
<dbReference type="OrthoDB" id="191364at2759"/>
<dbReference type="SUPFAM" id="SSF53474">
    <property type="entry name" value="alpha/beta-Hydrolases"/>
    <property type="match status" value="1"/>
</dbReference>
<evidence type="ECO:0000313" key="3">
    <source>
        <dbReference type="Proteomes" id="UP000717328"/>
    </source>
</evidence>
<reference evidence="2" key="1">
    <citation type="submission" date="2021-02" db="EMBL/GenBank/DDBJ databases">
        <authorList>
            <person name="Nieuwenhuis M."/>
            <person name="Van De Peppel L.J.J."/>
        </authorList>
    </citation>
    <scope>NUCLEOTIDE SEQUENCE</scope>
    <source>
        <strain evidence="2">D49</strain>
    </source>
</reference>
<dbReference type="EMBL" id="JABCKI010000228">
    <property type="protein sequence ID" value="KAG5651545.1"/>
    <property type="molecule type" value="Genomic_DNA"/>
</dbReference>
<dbReference type="Gene3D" id="3.40.50.1820">
    <property type="entry name" value="alpha/beta hydrolase"/>
    <property type="match status" value="1"/>
</dbReference>
<evidence type="ECO:0000313" key="2">
    <source>
        <dbReference type="EMBL" id="KAG5651545.1"/>
    </source>
</evidence>
<dbReference type="PANTHER" id="PTHR32268">
    <property type="entry name" value="HOMOSERINE O-ACETYLTRANSFERASE"/>
    <property type="match status" value="1"/>
</dbReference>
<sequence>MSTLLTYRSRDSFEIRFGRKPQLNRGKRDSHEPQQGREAFALHNDGHRNARPRTPGTQNPPTPNGGEISPRPTIFSAQSYLRYQGDKFTARFDANCYIHTTRKMDTHDVARAGEGARDAPAAHAGDQYRDGRAVHDDGTAGACCAYSGGGARGYTLPGRP</sequence>
<gene>
    <name evidence="2" type="ORF">H0H81_008280</name>
</gene>
<dbReference type="InterPro" id="IPR008220">
    <property type="entry name" value="HAT_MetX-like"/>
</dbReference>
<feature type="compositionally biased region" description="Basic and acidic residues" evidence="1">
    <location>
        <begin position="26"/>
        <end position="35"/>
    </location>
</feature>
<dbReference type="GO" id="GO:0004414">
    <property type="term" value="F:homoserine O-acetyltransferase activity"/>
    <property type="evidence" value="ECO:0007669"/>
    <property type="project" value="TreeGrafter"/>
</dbReference>
<keyword evidence="3" id="KW-1185">Reference proteome</keyword>
<dbReference type="PANTHER" id="PTHR32268:SF11">
    <property type="entry name" value="HOMOSERINE O-ACETYLTRANSFERASE"/>
    <property type="match status" value="1"/>
</dbReference>
<dbReference type="GO" id="GO:0009092">
    <property type="term" value="P:homoserine metabolic process"/>
    <property type="evidence" value="ECO:0007669"/>
    <property type="project" value="TreeGrafter"/>
</dbReference>
<dbReference type="GO" id="GO:0009086">
    <property type="term" value="P:methionine biosynthetic process"/>
    <property type="evidence" value="ECO:0007669"/>
    <property type="project" value="TreeGrafter"/>
</dbReference>
<name>A0A9P7GLK9_9AGAR</name>
<protein>
    <submittedName>
        <fullName evidence="2">Uncharacterized protein</fullName>
    </submittedName>
</protein>
<organism evidence="2 3">
    <name type="scientific">Sphagnurus paluster</name>
    <dbReference type="NCBI Taxonomy" id="117069"/>
    <lineage>
        <taxon>Eukaryota</taxon>
        <taxon>Fungi</taxon>
        <taxon>Dikarya</taxon>
        <taxon>Basidiomycota</taxon>
        <taxon>Agaricomycotina</taxon>
        <taxon>Agaricomycetes</taxon>
        <taxon>Agaricomycetidae</taxon>
        <taxon>Agaricales</taxon>
        <taxon>Tricholomatineae</taxon>
        <taxon>Lyophyllaceae</taxon>
        <taxon>Sphagnurus</taxon>
    </lineage>
</organism>
<comment type="caution">
    <text evidence="2">The sequence shown here is derived from an EMBL/GenBank/DDBJ whole genome shotgun (WGS) entry which is preliminary data.</text>
</comment>
<dbReference type="InterPro" id="IPR029058">
    <property type="entry name" value="AB_hydrolase_fold"/>
</dbReference>
<proteinExistence type="predicted"/>
<dbReference type="Proteomes" id="UP000717328">
    <property type="component" value="Unassembled WGS sequence"/>
</dbReference>
<feature type="region of interest" description="Disordered" evidence="1">
    <location>
        <begin position="16"/>
        <end position="73"/>
    </location>
</feature>
<reference evidence="2" key="2">
    <citation type="submission" date="2021-10" db="EMBL/GenBank/DDBJ databases">
        <title>Phylogenomics reveals ancestral predisposition of the termite-cultivated fungus Termitomyces towards a domesticated lifestyle.</title>
        <authorList>
            <person name="Auxier B."/>
            <person name="Grum-Grzhimaylo A."/>
            <person name="Cardenas M.E."/>
            <person name="Lodge J.D."/>
            <person name="Laessoe T."/>
            <person name="Pedersen O."/>
            <person name="Smith M.E."/>
            <person name="Kuyper T.W."/>
            <person name="Franco-Molano E.A."/>
            <person name="Baroni T.J."/>
            <person name="Aanen D.K."/>
        </authorList>
    </citation>
    <scope>NUCLEOTIDE SEQUENCE</scope>
    <source>
        <strain evidence="2">D49</strain>
    </source>
</reference>
<evidence type="ECO:0000256" key="1">
    <source>
        <dbReference type="SAM" id="MobiDB-lite"/>
    </source>
</evidence>